<dbReference type="Pfam" id="PF11138">
    <property type="entry name" value="DUF2911"/>
    <property type="match status" value="1"/>
</dbReference>
<dbReference type="RefSeq" id="WP_255035947.1">
    <property type="nucleotide sequence ID" value="NZ_RJUF01000007.1"/>
</dbReference>
<protein>
    <submittedName>
        <fullName evidence="2">DUF2911 domain-containing protein</fullName>
    </submittedName>
</protein>
<dbReference type="InterPro" id="IPR021314">
    <property type="entry name" value="DUF2911"/>
</dbReference>
<evidence type="ECO:0000256" key="1">
    <source>
        <dbReference type="SAM" id="SignalP"/>
    </source>
</evidence>
<dbReference type="AlphaFoldDB" id="A0AAE3H018"/>
<evidence type="ECO:0000313" key="2">
    <source>
        <dbReference type="EMBL" id="MCP9762192.1"/>
    </source>
</evidence>
<accession>A0AAE3H018</accession>
<name>A0AAE3H018_9BACT</name>
<reference evidence="2 3" key="1">
    <citation type="submission" date="2018-11" db="EMBL/GenBank/DDBJ databases">
        <title>Novel bacteria species description.</title>
        <authorList>
            <person name="Han J.-H."/>
        </authorList>
    </citation>
    <scope>NUCLEOTIDE SEQUENCE [LARGE SCALE GENOMIC DNA]</scope>
    <source>
        <strain evidence="2 3">KCTC23259</strain>
    </source>
</reference>
<organism evidence="2 3">
    <name type="scientific">Lacihabitans soyangensis</name>
    <dbReference type="NCBI Taxonomy" id="869394"/>
    <lineage>
        <taxon>Bacteria</taxon>
        <taxon>Pseudomonadati</taxon>
        <taxon>Bacteroidota</taxon>
        <taxon>Cytophagia</taxon>
        <taxon>Cytophagales</taxon>
        <taxon>Leadbetterellaceae</taxon>
        <taxon>Lacihabitans</taxon>
    </lineage>
</organism>
<dbReference type="Proteomes" id="UP001204144">
    <property type="component" value="Unassembled WGS sequence"/>
</dbReference>
<keyword evidence="3" id="KW-1185">Reference proteome</keyword>
<evidence type="ECO:0000313" key="3">
    <source>
        <dbReference type="Proteomes" id="UP001204144"/>
    </source>
</evidence>
<feature type="chain" id="PRO_5042264788" evidence="1">
    <location>
        <begin position="21"/>
        <end position="190"/>
    </location>
</feature>
<proteinExistence type="predicted"/>
<gene>
    <name evidence="2" type="ORF">EGI31_04440</name>
</gene>
<sequence length="190" mass="21912">MRKKLFTLFVLLIFTLTSQAQKFRGLDKSPMDMAYYPDNFAHDIKFAPEKVGKEAFVRVTYSRPAKKDREVFGGKLVPYDKVWRFGANEATEIKFFKDVKIDGKKVKAGVYSLFAIPTADEWTIILNSETDIWGDYDYKEAKDVVRFKVKTRTLAERLENLSIVFTKSETKGADMHIGWDKTGVTIPIEF</sequence>
<keyword evidence="1" id="KW-0732">Signal</keyword>
<feature type="signal peptide" evidence="1">
    <location>
        <begin position="1"/>
        <end position="20"/>
    </location>
</feature>
<dbReference type="EMBL" id="RJUF01000007">
    <property type="protein sequence ID" value="MCP9762192.1"/>
    <property type="molecule type" value="Genomic_DNA"/>
</dbReference>
<comment type="caution">
    <text evidence="2">The sequence shown here is derived from an EMBL/GenBank/DDBJ whole genome shotgun (WGS) entry which is preliminary data.</text>
</comment>